<dbReference type="STRING" id="1121322.SAMN02745136_00763"/>
<organism evidence="2 3">
    <name type="scientific">Anaerocolumna jejuensis DSM 15929</name>
    <dbReference type="NCBI Taxonomy" id="1121322"/>
    <lineage>
        <taxon>Bacteria</taxon>
        <taxon>Bacillati</taxon>
        <taxon>Bacillota</taxon>
        <taxon>Clostridia</taxon>
        <taxon>Lachnospirales</taxon>
        <taxon>Lachnospiraceae</taxon>
        <taxon>Anaerocolumna</taxon>
    </lineage>
</organism>
<keyword evidence="2" id="KW-0808">Transferase</keyword>
<evidence type="ECO:0000313" key="3">
    <source>
        <dbReference type="Proteomes" id="UP000184386"/>
    </source>
</evidence>
<dbReference type="Pfam" id="PF13508">
    <property type="entry name" value="Acetyltransf_7"/>
    <property type="match status" value="1"/>
</dbReference>
<dbReference type="AlphaFoldDB" id="A0A1M6LY82"/>
<dbReference type="Proteomes" id="UP000184386">
    <property type="component" value="Unassembled WGS sequence"/>
</dbReference>
<proteinExistence type="predicted"/>
<dbReference type="GO" id="GO:0016747">
    <property type="term" value="F:acyltransferase activity, transferring groups other than amino-acyl groups"/>
    <property type="evidence" value="ECO:0007669"/>
    <property type="project" value="InterPro"/>
</dbReference>
<dbReference type="InterPro" id="IPR016181">
    <property type="entry name" value="Acyl_CoA_acyltransferase"/>
</dbReference>
<accession>A0A1M6LY82</accession>
<protein>
    <submittedName>
        <fullName evidence="2">Acetyltransferase (GNAT) family protein</fullName>
    </submittedName>
</protein>
<keyword evidence="3" id="KW-1185">Reference proteome</keyword>
<feature type="domain" description="N-acetyltransferase" evidence="1">
    <location>
        <begin position="1"/>
        <end position="152"/>
    </location>
</feature>
<sequence length="152" mass="17793">MVVYIEDKKQKESISSIILADLPDWFGLPDSTAEYIKCSQELPFWAEIENNTAKGFINLKETSSDTAEIYVMGVLKTMHNNGIGKKLFEAFYSYAKEHNYSFIQVKTVQEGHYEEYDRTIQFYKKLGFKELECFPALWDEWNPCQIFIMAIK</sequence>
<dbReference type="InterPro" id="IPR000182">
    <property type="entry name" value="GNAT_dom"/>
</dbReference>
<dbReference type="SUPFAM" id="SSF55729">
    <property type="entry name" value="Acyl-CoA N-acyltransferases (Nat)"/>
    <property type="match status" value="1"/>
</dbReference>
<dbReference type="EMBL" id="FRAC01000007">
    <property type="protein sequence ID" value="SHJ76171.1"/>
    <property type="molecule type" value="Genomic_DNA"/>
</dbReference>
<dbReference type="OrthoDB" id="9783470at2"/>
<reference evidence="2 3" key="1">
    <citation type="submission" date="2016-11" db="EMBL/GenBank/DDBJ databases">
        <authorList>
            <person name="Jaros S."/>
            <person name="Januszkiewicz K."/>
            <person name="Wedrychowicz H."/>
        </authorList>
    </citation>
    <scope>NUCLEOTIDE SEQUENCE [LARGE SCALE GENOMIC DNA]</scope>
    <source>
        <strain evidence="2 3">DSM 15929</strain>
    </source>
</reference>
<evidence type="ECO:0000259" key="1">
    <source>
        <dbReference type="PROSITE" id="PS51186"/>
    </source>
</evidence>
<dbReference type="PROSITE" id="PS51186">
    <property type="entry name" value="GNAT"/>
    <property type="match status" value="1"/>
</dbReference>
<gene>
    <name evidence="2" type="ORF">SAMN02745136_00763</name>
</gene>
<dbReference type="Gene3D" id="3.40.630.30">
    <property type="match status" value="1"/>
</dbReference>
<dbReference type="CDD" id="cd04301">
    <property type="entry name" value="NAT_SF"/>
    <property type="match status" value="1"/>
</dbReference>
<dbReference type="RefSeq" id="WP_073273133.1">
    <property type="nucleotide sequence ID" value="NZ_FRAC01000007.1"/>
</dbReference>
<evidence type="ECO:0000313" key="2">
    <source>
        <dbReference type="EMBL" id="SHJ76171.1"/>
    </source>
</evidence>
<name>A0A1M6LY82_9FIRM</name>